<dbReference type="STRING" id="49186.SAMN05421647_102233"/>
<keyword evidence="2" id="KW-1185">Reference proteome</keyword>
<name>A0A1N6Q3V1_9GAMM</name>
<proteinExistence type="predicted"/>
<evidence type="ECO:0000313" key="2">
    <source>
        <dbReference type="Proteomes" id="UP000186895"/>
    </source>
</evidence>
<gene>
    <name evidence="1" type="ORF">SAMN05421647_102233</name>
</gene>
<dbReference type="EMBL" id="FTMN01000002">
    <property type="protein sequence ID" value="SIQ11216.1"/>
    <property type="molecule type" value="Genomic_DNA"/>
</dbReference>
<reference evidence="2" key="1">
    <citation type="submission" date="2017-01" db="EMBL/GenBank/DDBJ databases">
        <authorList>
            <person name="Varghese N."/>
            <person name="Submissions S."/>
        </authorList>
    </citation>
    <scope>NUCLEOTIDE SEQUENCE [LARGE SCALE GENOMIC DNA]</scope>
    <source>
        <strain evidence="2">DSM 7027</strain>
    </source>
</reference>
<dbReference type="RefSeq" id="WP_076461618.1">
    <property type="nucleotide sequence ID" value="NZ_FTMN01000002.1"/>
</dbReference>
<sequence>MEQGRSKDLEALAITERFAEEIDKTGMSISEIARRTDIEHYRIRDVLRHKQRLPTDILARSASIGIDINYVLTGVICSVSHQEKKFIENYRESSEKGRKYDKAFSF</sequence>
<protein>
    <submittedName>
        <fullName evidence="1">Uncharacterized protein</fullName>
    </submittedName>
</protein>
<accession>A0A1N6Q3V1</accession>
<dbReference type="Proteomes" id="UP000186895">
    <property type="component" value="Unassembled WGS sequence"/>
</dbReference>
<evidence type="ECO:0000313" key="1">
    <source>
        <dbReference type="EMBL" id="SIQ11216.1"/>
    </source>
</evidence>
<dbReference type="AlphaFoldDB" id="A0A1N6Q3V1"/>
<organism evidence="1 2">
    <name type="scientific">Marinobacterium stanieri</name>
    <dbReference type="NCBI Taxonomy" id="49186"/>
    <lineage>
        <taxon>Bacteria</taxon>
        <taxon>Pseudomonadati</taxon>
        <taxon>Pseudomonadota</taxon>
        <taxon>Gammaproteobacteria</taxon>
        <taxon>Oceanospirillales</taxon>
        <taxon>Oceanospirillaceae</taxon>
        <taxon>Marinobacterium</taxon>
    </lineage>
</organism>